<feature type="domain" description="Neurotransmitter-gated ion-channel ligand-binding" evidence="17">
    <location>
        <begin position="30"/>
        <end position="237"/>
    </location>
</feature>
<evidence type="ECO:0000256" key="14">
    <source>
        <dbReference type="ARBA" id="ARBA00023286"/>
    </source>
</evidence>
<evidence type="ECO:0000256" key="3">
    <source>
        <dbReference type="ARBA" id="ARBA00022448"/>
    </source>
</evidence>
<dbReference type="GO" id="GO:0022848">
    <property type="term" value="F:acetylcholine-gated monoatomic cation-selective channel activity"/>
    <property type="evidence" value="ECO:0007669"/>
    <property type="project" value="InterPro"/>
</dbReference>
<dbReference type="InterPro" id="IPR002394">
    <property type="entry name" value="Nicotinic_acetylcholine_rcpt"/>
</dbReference>
<keyword evidence="5" id="KW-0812">Transmembrane</keyword>
<dbReference type="GO" id="GO:0045211">
    <property type="term" value="C:postsynaptic membrane"/>
    <property type="evidence" value="ECO:0007669"/>
    <property type="project" value="UniProtKB-SubCell"/>
</dbReference>
<feature type="domain" description="Neurotransmitter-gated ion-channel transmembrane" evidence="18">
    <location>
        <begin position="272"/>
        <end position="455"/>
    </location>
</feature>
<dbReference type="CDD" id="cd19051">
    <property type="entry name" value="LGIC_TM_cation"/>
    <property type="match status" value="1"/>
</dbReference>
<evidence type="ECO:0000256" key="1">
    <source>
        <dbReference type="ARBA" id="ARBA00003328"/>
    </source>
</evidence>
<evidence type="ECO:0000256" key="5">
    <source>
        <dbReference type="ARBA" id="ARBA00022692"/>
    </source>
</evidence>
<dbReference type="Gene3D" id="1.20.58.390">
    <property type="entry name" value="Neurotransmitter-gated ion-channel transmembrane domain"/>
    <property type="match status" value="3"/>
</dbReference>
<keyword evidence="14" id="KW-1071">Ligand-gated ion channel</keyword>
<dbReference type="SUPFAM" id="SSF90112">
    <property type="entry name" value="Neurotransmitter-gated ion-channel transmembrane pore"/>
    <property type="match status" value="1"/>
</dbReference>
<dbReference type="RefSeq" id="XP_015035730.1">
    <property type="nucleotide sequence ID" value="XM_015180244.2"/>
</dbReference>
<comment type="similarity">
    <text evidence="2">Belongs to the ligand-gated ion channel (TC 1.A.9) family. Acetylcholine receptor (TC 1.A.9.1) subfamily.</text>
</comment>
<proteinExistence type="inferred from homology"/>
<dbReference type="SUPFAM" id="SSF63712">
    <property type="entry name" value="Nicotinic receptor ligand binding domain-like"/>
    <property type="match status" value="1"/>
</dbReference>
<dbReference type="SMR" id="A0A0R3NS92"/>
<sequence length="465" mass="53098">MDSSLPSSLSLFVLLIFLAIIKESCQGPHEKRLLNHLLSTYNTLERPVANESEPLEVKFGLTLQQIIDVDEKNQILTTNAWLNLEWNDYNLRWNETEYGGVKDLRITPNKLWKPDVLMYNSADEGFDGTYHTNIVVKHNGSCLYVPPGIFKSTCKIDITWFPFDDQHCEMKFGSWTYDGNQLDLVLNSEDGGDLSDFITNGEWYLLAMPGKKNTIVYACCPEPYVDITFTIQIRRRTLYYFFNLIVPCVLISSMALLGFTLPPDSGEKLTLGTYFNCIMFMVASSVVLTVVVLNYHHRTADIHEMPPWIKSVFLQWLPWILRMGRPGRKITRKTILLSNRMKELELKERSSKSLLANVLDIDDDFRHTISGSQTAIGSSASFGRPTTVEEHHTAIGCNHKDLHLILKELQFITARMRKADDEAELISDWKFAAMVVDRFCLIVFTLFTIIATVTVLLSAPHIIVQ</sequence>
<dbReference type="InterPro" id="IPR006201">
    <property type="entry name" value="Neur_channel"/>
</dbReference>
<dbReference type="GO" id="GO:0004888">
    <property type="term" value="F:transmembrane signaling receptor activity"/>
    <property type="evidence" value="ECO:0007669"/>
    <property type="project" value="InterPro"/>
</dbReference>
<keyword evidence="13" id="KW-0628">Postsynaptic cell membrane</keyword>
<evidence type="ECO:0000256" key="8">
    <source>
        <dbReference type="ARBA" id="ARBA00023065"/>
    </source>
</evidence>
<dbReference type="CDD" id="cd18997">
    <property type="entry name" value="LGIC_ECD_nAChR"/>
    <property type="match status" value="1"/>
</dbReference>
<keyword evidence="19" id="KW-1185">Reference proteome</keyword>
<keyword evidence="12" id="KW-0325">Glycoprotein</keyword>
<accession>A0A0R3NS92</accession>
<evidence type="ECO:0000256" key="11">
    <source>
        <dbReference type="ARBA" id="ARBA00023170"/>
    </source>
</evidence>
<accession>A0A6I8V7X4</accession>
<dbReference type="FunFam" id="2.70.170.10:FF:000016">
    <property type="entry name" value="Nicotinic acetylcholine receptor subunit"/>
    <property type="match status" value="1"/>
</dbReference>
<name>A0A0R3NS92_DROPS</name>
<keyword evidence="15" id="KW-0407">Ion channel</keyword>
<dbReference type="PRINTS" id="PR00254">
    <property type="entry name" value="NICOTINICR"/>
</dbReference>
<keyword evidence="11 20" id="KW-0675">Receptor</keyword>
<evidence type="ECO:0000256" key="16">
    <source>
        <dbReference type="ARBA" id="ARBA00034104"/>
    </source>
</evidence>
<comment type="function">
    <text evidence="1">After binding acetylcholine, the AChR responds by an extensive change in conformation that affects all subunits and leads to opening of an ion-conducting channel across the plasma membrane.</text>
</comment>
<dbReference type="AlphaFoldDB" id="A0A0R3NS92"/>
<evidence type="ECO:0000256" key="4">
    <source>
        <dbReference type="ARBA" id="ARBA00022475"/>
    </source>
</evidence>
<keyword evidence="7" id="KW-0770">Synapse</keyword>
<keyword evidence="9" id="KW-0472">Membrane</keyword>
<keyword evidence="10" id="KW-1015">Disulfide bond</keyword>
<evidence type="ECO:0000256" key="6">
    <source>
        <dbReference type="ARBA" id="ARBA00022989"/>
    </source>
</evidence>
<dbReference type="PANTHER" id="PTHR18945">
    <property type="entry name" value="NEUROTRANSMITTER GATED ION CHANNEL"/>
    <property type="match status" value="1"/>
</dbReference>
<dbReference type="InterPro" id="IPR018000">
    <property type="entry name" value="Neurotransmitter_ion_chnl_CS"/>
</dbReference>
<dbReference type="Proteomes" id="UP000001819">
    <property type="component" value="Chromosome 4"/>
</dbReference>
<comment type="subcellular location">
    <subcellularLocation>
        <location evidence="16">Postsynaptic cell membrane</location>
        <topology evidence="16">Multi-pass membrane protein</topology>
    </subcellularLocation>
</comment>
<evidence type="ECO:0000313" key="20">
    <source>
        <dbReference type="RefSeq" id="XP_015035730.1"/>
    </source>
</evidence>
<dbReference type="FunFam" id="1.20.58.390:FF:000058">
    <property type="entry name" value="Nicotinic acetylcholine receptor alpha6, isoform D"/>
    <property type="match status" value="1"/>
</dbReference>
<evidence type="ECO:0000313" key="19">
    <source>
        <dbReference type="Proteomes" id="UP000001819"/>
    </source>
</evidence>
<dbReference type="InterPro" id="IPR036719">
    <property type="entry name" value="Neuro-gated_channel_TM_sf"/>
</dbReference>
<dbReference type="Pfam" id="PF02932">
    <property type="entry name" value="Neur_chan_memb"/>
    <property type="match status" value="1"/>
</dbReference>
<dbReference type="InterPro" id="IPR038050">
    <property type="entry name" value="Neuro_actylchol_rec"/>
</dbReference>
<evidence type="ECO:0000259" key="17">
    <source>
        <dbReference type="Pfam" id="PF02931"/>
    </source>
</evidence>
<dbReference type="NCBIfam" id="TIGR00860">
    <property type="entry name" value="LIC"/>
    <property type="match status" value="1"/>
</dbReference>
<dbReference type="InterPro" id="IPR036734">
    <property type="entry name" value="Neur_chan_lig-bd_sf"/>
</dbReference>
<dbReference type="GeneID" id="4817310"/>
<reference evidence="20" key="1">
    <citation type="submission" date="2025-08" db="UniProtKB">
        <authorList>
            <consortium name="RefSeq"/>
        </authorList>
    </citation>
    <scope>IDENTIFICATION</scope>
    <source>
        <strain evidence="20">MV-25-SWS-2005</strain>
        <tissue evidence="20">Whole body</tissue>
    </source>
</reference>
<evidence type="ECO:0000256" key="12">
    <source>
        <dbReference type="ARBA" id="ARBA00023180"/>
    </source>
</evidence>
<evidence type="ECO:0000256" key="10">
    <source>
        <dbReference type="ARBA" id="ARBA00023157"/>
    </source>
</evidence>
<evidence type="ECO:0000256" key="2">
    <source>
        <dbReference type="ARBA" id="ARBA00009237"/>
    </source>
</evidence>
<protein>
    <submittedName>
        <fullName evidence="20">Acetylcholine receptor subunit alpha-type acr-16 isoform X9</fullName>
    </submittedName>
</protein>
<keyword evidence="8" id="KW-0406">Ion transport</keyword>
<keyword evidence="3" id="KW-0813">Transport</keyword>
<dbReference type="InterPro" id="IPR006202">
    <property type="entry name" value="Neur_chan_lig-bd"/>
</dbReference>
<evidence type="ECO:0000256" key="13">
    <source>
        <dbReference type="ARBA" id="ARBA00023257"/>
    </source>
</evidence>
<dbReference type="InterPro" id="IPR006029">
    <property type="entry name" value="Neurotrans-gated_channel_TM"/>
</dbReference>
<dbReference type="Bgee" id="FBgn0077986">
    <property type="expression patterns" value="Expressed in insect adult head and 2 other cell types or tissues"/>
</dbReference>
<dbReference type="PROSITE" id="PS00236">
    <property type="entry name" value="NEUROTR_ION_CHANNEL"/>
    <property type="match status" value="1"/>
</dbReference>
<evidence type="ECO:0000256" key="9">
    <source>
        <dbReference type="ARBA" id="ARBA00023136"/>
    </source>
</evidence>
<dbReference type="Pfam" id="PF02931">
    <property type="entry name" value="Neur_chan_LBD"/>
    <property type="match status" value="1"/>
</dbReference>
<evidence type="ECO:0000256" key="7">
    <source>
        <dbReference type="ARBA" id="ARBA00023018"/>
    </source>
</evidence>
<keyword evidence="6" id="KW-1133">Transmembrane helix</keyword>
<dbReference type="PRINTS" id="PR00252">
    <property type="entry name" value="NRIONCHANNEL"/>
</dbReference>
<organism evidence="19 20">
    <name type="scientific">Drosophila pseudoobscura pseudoobscura</name>
    <name type="common">Fruit fly</name>
    <dbReference type="NCBI Taxonomy" id="46245"/>
    <lineage>
        <taxon>Eukaryota</taxon>
        <taxon>Metazoa</taxon>
        <taxon>Ecdysozoa</taxon>
        <taxon>Arthropoda</taxon>
        <taxon>Hexapoda</taxon>
        <taxon>Insecta</taxon>
        <taxon>Pterygota</taxon>
        <taxon>Neoptera</taxon>
        <taxon>Endopterygota</taxon>
        <taxon>Diptera</taxon>
        <taxon>Brachycera</taxon>
        <taxon>Muscomorpha</taxon>
        <taxon>Ephydroidea</taxon>
        <taxon>Drosophilidae</taxon>
        <taxon>Drosophila</taxon>
        <taxon>Sophophora</taxon>
    </lineage>
</organism>
<evidence type="ECO:0000256" key="15">
    <source>
        <dbReference type="ARBA" id="ARBA00023303"/>
    </source>
</evidence>
<keyword evidence="4" id="KW-1003">Cell membrane</keyword>
<gene>
    <name evidence="20" type="primary">nAChRalpha6</name>
</gene>
<dbReference type="Gene3D" id="2.70.170.10">
    <property type="entry name" value="Neurotransmitter-gated ion-channel ligand-binding domain"/>
    <property type="match status" value="1"/>
</dbReference>
<evidence type="ECO:0000259" key="18">
    <source>
        <dbReference type="Pfam" id="PF02932"/>
    </source>
</evidence>